<gene>
    <name evidence="6" type="ordered locus">Ferp_1837</name>
</gene>
<reference evidence="7" key="1">
    <citation type="submission" date="2010-02" db="EMBL/GenBank/DDBJ databases">
        <title>Complete sequence of Ferroglobus placidus DSM 10642.</title>
        <authorList>
            <consortium name="US DOE Joint Genome Institute"/>
            <person name="Lucas S."/>
            <person name="Copeland A."/>
            <person name="Lapidus A."/>
            <person name="Cheng J.-F."/>
            <person name="Bruce D."/>
            <person name="Goodwin L."/>
            <person name="Pitluck S."/>
            <person name="Saunders E."/>
            <person name="Brettin T."/>
            <person name="Detter J.C."/>
            <person name="Han C."/>
            <person name="Tapia R."/>
            <person name="Larimer F."/>
            <person name="Land M."/>
            <person name="Hauser L."/>
            <person name="Kyrpides N."/>
            <person name="Ivanova N."/>
            <person name="Holmes D."/>
            <person name="Lovley D."/>
            <person name="Kyrpides N."/>
            <person name="Anderson I.J."/>
            <person name="Woyke T."/>
        </authorList>
    </citation>
    <scope>NUCLEOTIDE SEQUENCE [LARGE SCALE GENOMIC DNA]</scope>
    <source>
        <strain evidence="7">DSM 10642 / AEDII12DO</strain>
    </source>
</reference>
<keyword evidence="3 5" id="KW-1133">Transmembrane helix</keyword>
<evidence type="ECO:0000256" key="1">
    <source>
        <dbReference type="ARBA" id="ARBA00004308"/>
    </source>
</evidence>
<dbReference type="InterPro" id="IPR007383">
    <property type="entry name" value="DUF445"/>
</dbReference>
<dbReference type="KEGG" id="fpl:Ferp_1837"/>
<dbReference type="eggNOG" id="arCOG13409">
    <property type="taxonomic scope" value="Archaea"/>
</dbReference>
<comment type="subcellular location">
    <subcellularLocation>
        <location evidence="1">Endomembrane system</location>
    </subcellularLocation>
</comment>
<keyword evidence="4 5" id="KW-0472">Membrane</keyword>
<feature type="transmembrane region" description="Helical" evidence="5">
    <location>
        <begin position="156"/>
        <end position="179"/>
    </location>
</feature>
<reference evidence="6 7" key="2">
    <citation type="journal article" date="2011" name="Stand. Genomic Sci.">
        <title>Complete genome sequence of Ferroglobus placidus AEDII12DO.</title>
        <authorList>
            <person name="Anderson I."/>
            <person name="Risso C."/>
            <person name="Holmes D."/>
            <person name="Lucas S."/>
            <person name="Copeland A."/>
            <person name="Lapidus A."/>
            <person name="Cheng J.F."/>
            <person name="Bruce D."/>
            <person name="Goodwin L."/>
            <person name="Pitluck S."/>
            <person name="Saunders E."/>
            <person name="Brettin T."/>
            <person name="Detter J.C."/>
            <person name="Han C."/>
            <person name="Tapia R."/>
            <person name="Larimer F."/>
            <person name="Land M."/>
            <person name="Hauser L."/>
            <person name="Woyke T."/>
            <person name="Lovley D."/>
            <person name="Kyrpides N."/>
            <person name="Ivanova N."/>
        </authorList>
    </citation>
    <scope>NUCLEOTIDE SEQUENCE [LARGE SCALE GENOMIC DNA]</scope>
    <source>
        <strain evidence="7">DSM 10642 / AEDII12DO</strain>
    </source>
</reference>
<keyword evidence="7" id="KW-1185">Reference proteome</keyword>
<dbReference type="GO" id="GO:0012505">
    <property type="term" value="C:endomembrane system"/>
    <property type="evidence" value="ECO:0007669"/>
    <property type="project" value="UniProtKB-SubCell"/>
</dbReference>
<dbReference type="RefSeq" id="WP_012966319.1">
    <property type="nucleotide sequence ID" value="NC_013849.1"/>
</dbReference>
<dbReference type="PANTHER" id="PTHR35791">
    <property type="entry name" value="UPF0754 MEMBRANE PROTEIN YHEB"/>
    <property type="match status" value="1"/>
</dbReference>
<dbReference type="STRING" id="589924.Ferp_1837"/>
<name>D3RZR7_FERPA</name>
<evidence type="ECO:0000313" key="6">
    <source>
        <dbReference type="EMBL" id="ADC65980.1"/>
    </source>
</evidence>
<dbReference type="PaxDb" id="589924-Ferp_1837"/>
<dbReference type="EMBL" id="CP001899">
    <property type="protein sequence ID" value="ADC65980.1"/>
    <property type="molecule type" value="Genomic_DNA"/>
</dbReference>
<dbReference type="PANTHER" id="PTHR35791:SF1">
    <property type="entry name" value="UPF0754 MEMBRANE PROTEIN YHEB"/>
    <property type="match status" value="1"/>
</dbReference>
<evidence type="ECO:0000256" key="5">
    <source>
        <dbReference type="SAM" id="Phobius"/>
    </source>
</evidence>
<dbReference type="GeneID" id="8779366"/>
<evidence type="ECO:0000313" key="7">
    <source>
        <dbReference type="Proteomes" id="UP000002613"/>
    </source>
</evidence>
<dbReference type="HOGENOM" id="CLU_042384_1_1_2"/>
<evidence type="ECO:0000256" key="2">
    <source>
        <dbReference type="ARBA" id="ARBA00022692"/>
    </source>
</evidence>
<dbReference type="Proteomes" id="UP000002613">
    <property type="component" value="Chromosome"/>
</dbReference>
<feature type="transmembrane region" description="Helical" evidence="5">
    <location>
        <begin position="6"/>
        <end position="29"/>
    </location>
</feature>
<dbReference type="AlphaFoldDB" id="D3RZR7"/>
<evidence type="ECO:0000256" key="4">
    <source>
        <dbReference type="ARBA" id="ARBA00023136"/>
    </source>
</evidence>
<protein>
    <recommendedName>
        <fullName evidence="8">DUF445 domain-containing protein</fullName>
    </recommendedName>
</protein>
<organism evidence="6 7">
    <name type="scientific">Ferroglobus placidus (strain DSM 10642 / AEDII12DO)</name>
    <dbReference type="NCBI Taxonomy" id="589924"/>
    <lineage>
        <taxon>Archaea</taxon>
        <taxon>Methanobacteriati</taxon>
        <taxon>Methanobacteriota</taxon>
        <taxon>Archaeoglobi</taxon>
        <taxon>Archaeoglobales</taxon>
        <taxon>Archaeoglobaceae</taxon>
        <taxon>Ferroglobus</taxon>
    </lineage>
</organism>
<evidence type="ECO:0000256" key="3">
    <source>
        <dbReference type="ARBA" id="ARBA00022989"/>
    </source>
</evidence>
<evidence type="ECO:0008006" key="8">
    <source>
        <dbReference type="Google" id="ProtNLM"/>
    </source>
</evidence>
<accession>D3RZR7</accession>
<keyword evidence="2 5" id="KW-0812">Transmembrane</keyword>
<dbReference type="Pfam" id="PF04286">
    <property type="entry name" value="DUF445"/>
    <property type="match status" value="1"/>
</dbReference>
<dbReference type="OrthoDB" id="228250at2157"/>
<sequence length="180" mass="20435">MDFTIFFIPPLLGAFIGYFTNFVAVKLLFHPKEPKKVLFLEVQGLIPSRANEIAKAIVEGLEEFVTEEDFKELIRSALRRSLRNKIGYLSFLENYGILDRIADYLSKVVDAGVEYLSETIARNVELREVVKRKVEEFSSEEAERFIKQVAGKELKFIEVSGAALGFLIGCLQSILLLLLL</sequence>
<proteinExistence type="predicted"/>